<sequence>MSANQENKVIRVGVIGCGELMQVVHLPVLTVLTDYFRITALCDVSQNVLQYCSRLIKPTPKLTTSAMEICSSPDVDGVIICSNSALHTIHMTLALQNNKHVCVEKPVTYNFRDIAILTEAEQKSKCSIFVAYMRRYAPAFLSALEEVGDRSQIQYARIRAIMGQNSDYVKQSGMFPKRFNDISPAVRKELLEKDIDMKDQALAEFGVPVNDQTRTILFWLGALGTHDLSAMRESLGLPRAVAGAHLKPPIWSAILEYDGFSVTYESGMNSVPDFDTHIEIYTKDKIVQVKYEQPYIKGLPTMMKVRERITGRNGQTAYQERIVRETYEDNYTLELKAWYNSITEDKRPKTTLEDAAEDLKIFKMLMQAAFCKS</sequence>
<name>A0A072NW15_9EURO</name>
<comment type="caution">
    <text evidence="3">The sequence shown here is derived from an EMBL/GenBank/DDBJ whole genome shotgun (WGS) entry which is preliminary data.</text>
</comment>
<feature type="domain" description="Gfo/Idh/MocA-like oxidoreductase C-terminal" evidence="2">
    <location>
        <begin position="254"/>
        <end position="369"/>
    </location>
</feature>
<dbReference type="HOGENOM" id="CLU_028866_0_0_1"/>
<dbReference type="Gene3D" id="3.30.360.10">
    <property type="entry name" value="Dihydrodipicolinate Reductase, domain 2"/>
    <property type="match status" value="1"/>
</dbReference>
<dbReference type="SUPFAM" id="SSF51735">
    <property type="entry name" value="NAD(P)-binding Rossmann-fold domains"/>
    <property type="match status" value="1"/>
</dbReference>
<feature type="domain" description="Gfo/Idh/MocA-like oxidoreductase N-terminal" evidence="1">
    <location>
        <begin position="10"/>
        <end position="132"/>
    </location>
</feature>
<dbReference type="OrthoDB" id="64915at2759"/>
<protein>
    <submittedName>
        <fullName evidence="3">Uncharacterized protein</fullName>
    </submittedName>
</protein>
<dbReference type="AlphaFoldDB" id="A0A072NW15"/>
<dbReference type="Pfam" id="PF02894">
    <property type="entry name" value="GFO_IDH_MocA_C"/>
    <property type="match status" value="1"/>
</dbReference>
<dbReference type="Proteomes" id="UP000027920">
    <property type="component" value="Unassembled WGS sequence"/>
</dbReference>
<keyword evidence="4" id="KW-1185">Reference proteome</keyword>
<organism evidence="3 4">
    <name type="scientific">Exophiala aquamarina CBS 119918</name>
    <dbReference type="NCBI Taxonomy" id="1182545"/>
    <lineage>
        <taxon>Eukaryota</taxon>
        <taxon>Fungi</taxon>
        <taxon>Dikarya</taxon>
        <taxon>Ascomycota</taxon>
        <taxon>Pezizomycotina</taxon>
        <taxon>Eurotiomycetes</taxon>
        <taxon>Chaetothyriomycetidae</taxon>
        <taxon>Chaetothyriales</taxon>
        <taxon>Herpotrichiellaceae</taxon>
        <taxon>Exophiala</taxon>
    </lineage>
</organism>
<evidence type="ECO:0000313" key="4">
    <source>
        <dbReference type="Proteomes" id="UP000027920"/>
    </source>
</evidence>
<evidence type="ECO:0000313" key="3">
    <source>
        <dbReference type="EMBL" id="KEF51218.1"/>
    </source>
</evidence>
<dbReference type="InterPro" id="IPR000683">
    <property type="entry name" value="Gfo/Idh/MocA-like_OxRdtase_N"/>
</dbReference>
<proteinExistence type="predicted"/>
<dbReference type="Gene3D" id="3.40.50.720">
    <property type="entry name" value="NAD(P)-binding Rossmann-like Domain"/>
    <property type="match status" value="1"/>
</dbReference>
<reference evidence="3 4" key="1">
    <citation type="submission" date="2013-03" db="EMBL/GenBank/DDBJ databases">
        <title>The Genome Sequence of Exophiala aquamarina CBS 119918.</title>
        <authorList>
            <consortium name="The Broad Institute Genomics Platform"/>
            <person name="Cuomo C."/>
            <person name="de Hoog S."/>
            <person name="Gorbushina A."/>
            <person name="Walker B."/>
            <person name="Young S.K."/>
            <person name="Zeng Q."/>
            <person name="Gargeya S."/>
            <person name="Fitzgerald M."/>
            <person name="Haas B."/>
            <person name="Abouelleil A."/>
            <person name="Allen A.W."/>
            <person name="Alvarado L."/>
            <person name="Arachchi H.M."/>
            <person name="Berlin A.M."/>
            <person name="Chapman S.B."/>
            <person name="Gainer-Dewar J."/>
            <person name="Goldberg J."/>
            <person name="Griggs A."/>
            <person name="Gujja S."/>
            <person name="Hansen M."/>
            <person name="Howarth C."/>
            <person name="Imamovic A."/>
            <person name="Ireland A."/>
            <person name="Larimer J."/>
            <person name="McCowan C."/>
            <person name="Murphy C."/>
            <person name="Pearson M."/>
            <person name="Poon T.W."/>
            <person name="Priest M."/>
            <person name="Roberts A."/>
            <person name="Saif S."/>
            <person name="Shea T."/>
            <person name="Sisk P."/>
            <person name="Sykes S."/>
            <person name="Wortman J."/>
            <person name="Nusbaum C."/>
            <person name="Birren B."/>
        </authorList>
    </citation>
    <scope>NUCLEOTIDE SEQUENCE [LARGE SCALE GENOMIC DNA]</scope>
    <source>
        <strain evidence="3 4">CBS 119918</strain>
    </source>
</reference>
<dbReference type="InterPro" id="IPR051317">
    <property type="entry name" value="Gfo/Idh/MocA_oxidoreduct"/>
</dbReference>
<dbReference type="InterPro" id="IPR036291">
    <property type="entry name" value="NAD(P)-bd_dom_sf"/>
</dbReference>
<dbReference type="GeneID" id="25287615"/>
<evidence type="ECO:0000259" key="1">
    <source>
        <dbReference type="Pfam" id="PF01408"/>
    </source>
</evidence>
<dbReference type="EMBL" id="AMGV01000026">
    <property type="protein sequence ID" value="KEF51218.1"/>
    <property type="molecule type" value="Genomic_DNA"/>
</dbReference>
<evidence type="ECO:0000259" key="2">
    <source>
        <dbReference type="Pfam" id="PF02894"/>
    </source>
</evidence>
<dbReference type="GO" id="GO:0000166">
    <property type="term" value="F:nucleotide binding"/>
    <property type="evidence" value="ECO:0007669"/>
    <property type="project" value="InterPro"/>
</dbReference>
<accession>A0A072NW15</accession>
<dbReference type="VEuPathDB" id="FungiDB:A1O9_12721"/>
<dbReference type="PANTHER" id="PTHR43708">
    <property type="entry name" value="CONSERVED EXPRESSED OXIDOREDUCTASE (EUROFUNG)"/>
    <property type="match status" value="1"/>
</dbReference>
<dbReference type="STRING" id="1182545.A0A072NW15"/>
<dbReference type="PANTHER" id="PTHR43708:SF4">
    <property type="entry name" value="OXIDOREDUCTASE YCEM-RELATED"/>
    <property type="match status" value="1"/>
</dbReference>
<dbReference type="Pfam" id="PF01408">
    <property type="entry name" value="GFO_IDH_MocA"/>
    <property type="match status" value="1"/>
</dbReference>
<dbReference type="RefSeq" id="XP_013253808.1">
    <property type="nucleotide sequence ID" value="XM_013398354.1"/>
</dbReference>
<gene>
    <name evidence="3" type="ORF">A1O9_12721</name>
</gene>
<dbReference type="InterPro" id="IPR004104">
    <property type="entry name" value="Gfo/Idh/MocA-like_OxRdtase_C"/>
</dbReference>